<dbReference type="PANTHER" id="PTHR46468">
    <property type="entry name" value="SENTRIN-SPECIFIC PROTEASE 8"/>
    <property type="match status" value="1"/>
</dbReference>
<keyword evidence="4" id="KW-0788">Thiol protease</keyword>
<keyword evidence="8" id="KW-1185">Reference proteome</keyword>
<dbReference type="PANTHER" id="PTHR46468:SF1">
    <property type="entry name" value="SENTRIN-SPECIFIC PROTEASE 8"/>
    <property type="match status" value="1"/>
</dbReference>
<feature type="domain" description="Ubiquitin-like protease family profile" evidence="6">
    <location>
        <begin position="155"/>
        <end position="334"/>
    </location>
</feature>
<dbReference type="EMBL" id="OZ022408">
    <property type="protein sequence ID" value="CAK9439454.1"/>
    <property type="molecule type" value="Genomic_DNA"/>
</dbReference>
<evidence type="ECO:0000313" key="8">
    <source>
        <dbReference type="Proteomes" id="UP001497383"/>
    </source>
</evidence>
<dbReference type="Gene3D" id="3.40.395.10">
    <property type="entry name" value="Adenoviral Proteinase, Chain A"/>
    <property type="match status" value="1"/>
</dbReference>
<dbReference type="Pfam" id="PF02902">
    <property type="entry name" value="Peptidase_C48"/>
    <property type="match status" value="1"/>
</dbReference>
<evidence type="ECO:0000256" key="2">
    <source>
        <dbReference type="ARBA" id="ARBA00022670"/>
    </source>
</evidence>
<evidence type="ECO:0000256" key="5">
    <source>
        <dbReference type="SAM" id="MobiDB-lite"/>
    </source>
</evidence>
<gene>
    <name evidence="7" type="ORF">LODBEIA_P35660</name>
</gene>
<accession>A0ABP0ZMH4</accession>
<feature type="compositionally biased region" description="Basic and acidic residues" evidence="5">
    <location>
        <begin position="73"/>
        <end position="82"/>
    </location>
</feature>
<dbReference type="InterPro" id="IPR003653">
    <property type="entry name" value="Peptidase_C48_C"/>
</dbReference>
<comment type="similarity">
    <text evidence="1">Belongs to the peptidase C48 family.</text>
</comment>
<evidence type="ECO:0000256" key="3">
    <source>
        <dbReference type="ARBA" id="ARBA00022801"/>
    </source>
</evidence>
<proteinExistence type="inferred from homology"/>
<reference evidence="7 8" key="1">
    <citation type="submission" date="2024-03" db="EMBL/GenBank/DDBJ databases">
        <authorList>
            <person name="Brejova B."/>
        </authorList>
    </citation>
    <scope>NUCLEOTIDE SEQUENCE [LARGE SCALE GENOMIC DNA]</scope>
    <source>
        <strain evidence="7 8">CBS 14171</strain>
    </source>
</reference>
<evidence type="ECO:0000256" key="4">
    <source>
        <dbReference type="ARBA" id="ARBA00022807"/>
    </source>
</evidence>
<feature type="region of interest" description="Disordered" evidence="5">
    <location>
        <begin position="39"/>
        <end position="99"/>
    </location>
</feature>
<dbReference type="InterPro" id="IPR044613">
    <property type="entry name" value="Nep1/2-like"/>
</dbReference>
<evidence type="ECO:0000259" key="6">
    <source>
        <dbReference type="PROSITE" id="PS50600"/>
    </source>
</evidence>
<dbReference type="Proteomes" id="UP001497383">
    <property type="component" value="Chromosome 4"/>
</dbReference>
<evidence type="ECO:0000313" key="7">
    <source>
        <dbReference type="EMBL" id="CAK9439454.1"/>
    </source>
</evidence>
<dbReference type="RefSeq" id="XP_066830504.1">
    <property type="nucleotide sequence ID" value="XM_066973690.1"/>
</dbReference>
<evidence type="ECO:0000256" key="1">
    <source>
        <dbReference type="ARBA" id="ARBA00005234"/>
    </source>
</evidence>
<keyword evidence="3" id="KW-0378">Hydrolase</keyword>
<feature type="compositionally biased region" description="Basic residues" evidence="5">
    <location>
        <begin position="83"/>
        <end position="95"/>
    </location>
</feature>
<protein>
    <recommendedName>
        <fullName evidence="6">Ubiquitin-like protease family profile domain-containing protein</fullName>
    </recommendedName>
</protein>
<sequence>MTVFEWRDHKGICISREGDPEDVQPKERILTNGLQCLPWSQYMPEMDESKEPPEEEEEATTAPDGTAPRTKLTRSEKRELRQSKKISAQRKRQLKRQSELDEKGRGVVVEDVAYRPYMAKQEIKHLFTNIILNKSDTKDALSLRKDFKILQYHSIALYRSDLEHILPGEWLNDNDISFVYELLVQIFIKSDQCRDFATQIQLLFPSLVQLMLHFPADDIENLLPMSDLSKSRFIFLPINFIDEPLEEVDLETSNNGDHWALGVLSLLENKLYIYDSMRISDNENDARQLMSLCAKLESCPKLIKGKITVVHMKCDQQRNFDDCGVFVIMITCYLVSQLLFHDRISLDVSNIQLNALDARLYIMKLIAKLD</sequence>
<dbReference type="PROSITE" id="PS50600">
    <property type="entry name" value="ULP_PROTEASE"/>
    <property type="match status" value="1"/>
</dbReference>
<dbReference type="GeneID" id="92208762"/>
<name>A0ABP0ZMH4_9ASCO</name>
<keyword evidence="2" id="KW-0645">Protease</keyword>
<dbReference type="InterPro" id="IPR038765">
    <property type="entry name" value="Papain-like_cys_pep_sf"/>
</dbReference>
<organism evidence="7 8">
    <name type="scientific">Lodderomyces beijingensis</name>
    <dbReference type="NCBI Taxonomy" id="1775926"/>
    <lineage>
        <taxon>Eukaryota</taxon>
        <taxon>Fungi</taxon>
        <taxon>Dikarya</taxon>
        <taxon>Ascomycota</taxon>
        <taxon>Saccharomycotina</taxon>
        <taxon>Pichiomycetes</taxon>
        <taxon>Debaryomycetaceae</taxon>
        <taxon>Candida/Lodderomyces clade</taxon>
        <taxon>Lodderomyces</taxon>
    </lineage>
</organism>
<dbReference type="SUPFAM" id="SSF54001">
    <property type="entry name" value="Cysteine proteinases"/>
    <property type="match status" value="1"/>
</dbReference>